<dbReference type="InterPro" id="IPR036736">
    <property type="entry name" value="ACP-like_sf"/>
</dbReference>
<dbReference type="InterPro" id="IPR020802">
    <property type="entry name" value="TesA-like"/>
</dbReference>
<dbReference type="Pfam" id="PF00668">
    <property type="entry name" value="Condensation"/>
    <property type="match status" value="1"/>
</dbReference>
<keyword evidence="2" id="KW-0597">Phosphoprotein</keyword>
<keyword evidence="5" id="KW-1185">Reference proteome</keyword>
<reference evidence="4 5" key="1">
    <citation type="submission" date="2019-01" db="EMBL/GenBank/DDBJ databases">
        <authorList>
            <person name="Chen W.-M."/>
        </authorList>
    </citation>
    <scope>NUCLEOTIDE SEQUENCE [LARGE SCALE GENOMIC DNA]</scope>
    <source>
        <strain evidence="4 5">CCP-18</strain>
    </source>
</reference>
<dbReference type="Gene3D" id="3.40.50.12780">
    <property type="entry name" value="N-terminal domain of ligase-like"/>
    <property type="match status" value="1"/>
</dbReference>
<dbReference type="InterPro" id="IPR045851">
    <property type="entry name" value="AMP-bd_C_sf"/>
</dbReference>
<dbReference type="InterPro" id="IPR042099">
    <property type="entry name" value="ANL_N_sf"/>
</dbReference>
<dbReference type="Pfam" id="PF00550">
    <property type="entry name" value="PP-binding"/>
    <property type="match status" value="1"/>
</dbReference>
<dbReference type="EMBL" id="SACM01000001">
    <property type="protein sequence ID" value="RVT87781.1"/>
    <property type="molecule type" value="Genomic_DNA"/>
</dbReference>
<dbReference type="CDD" id="cd05930">
    <property type="entry name" value="A_NRPS"/>
    <property type="match status" value="1"/>
</dbReference>
<sequence>MTVGARRLALSLAQREVLLDQRAYPDSPHLLLGGFALLRGPVDGAHLQGALQQLAREQVALRLRALDTAGQTLLPPEHEAPSLVHLPPGDPQHPWEAMDAVWQRWTAQPLDLAHDVPWRMGWMPFHPTLHGLILFTHHAVMDGYGTAQFMRRWAALYTALVRGEAAPPEDGEVYLQHIEASQAYPGSPAMAADARHWQARFPSAPPPLVPPAWQAQLPRARLAQQPWSRSRQSQWAALGALEGQTAFATLLAALAVHCTRVAGVDEVVIGVPTLNRLGRAHRQAVGMYVGVMPLRLRPLPQDTPRALMAQIAAQLHAGLRHARYPASQLARDLNLLAQGRHSLFDVLLSFERQDYQLQFGDATLTESQQLFSGWARFPLSLTVCDFGPERELLAVAEGSAERYDARGLALLLRRVAHVADQLAAAPEAPLSQVRLLDAVERAAVLDEPHRDLAQLDEVEPFVQRFYQRAALLPEAPALVWDGGRLSYQTLAQGATEVAAKVQGLGGVGGEHIVALALPRGAAWVQAVLGVARAGAAFLPLDPDAPDERQRLLLQQVQPALVLTTQAALPRWQALHPRVLAVDGENAAEPKRSAAAPHAWPAASDLAYLLFTSGSTGAPKAVAVSHGALARRLAWMARAWGIGPADRALQGTQLTFDPCLIELLLPLTQGASVALPAPGKVAPESLAAFAARHACTFTALVPTTLRRLLDGIEALPPTERQRLPLRLACCGGEVLPPTLVQRWAALTPAVLWNVYGPTEATIFASAWPCRGEAPAGPVPLGLPIDDTRLYVLDAQGEPLPYGTEGEIWIGGRALAEGYWQDAERTAAAFVPDPHAPTPGARRYRTGDRGWWDGQGRLQFAGRWDRQLKLRGLRVEPGEVEAALLALPGVTEAHVQAVADGDRWMLHAWLAPADLALAAVQAQARQCLPEALVPSRWALLPALPRGPHGKVDAPALPPCDARAPSRAPRTALEATLQELLRQVLHQPELGVDDDFFFSGGDSLAALDWLAAIEQRTGLRPSLGLLTQAPTVARLAAALVAQGDPGAMGELPAAVARGTARLAQPLSDAPGCPLLFLAASGHGDLLRFQALAQALSPHLAVTMLQPPHDLPAPRMDLLAQAYADHVQAVRQAEGPRPVVLAGFSVGGVAALETARLLQERGAPVQALVLIDSVYPRWLFRQAWLWRLLGWLSRRLAVQELTMNGRRLGAMFSDAGLRLQVLALRHHRVGAVPGPVTLIRTSGLARWQRWLFGPWRAQVGPTLRVQEVPGLHGSIFEPARIQALAMALRGAVGARHEASTIAGDTSAHG</sequence>
<dbReference type="InterPro" id="IPR020845">
    <property type="entry name" value="AMP-binding_CS"/>
</dbReference>
<dbReference type="InterPro" id="IPR000873">
    <property type="entry name" value="AMP-dep_synth/lig_dom"/>
</dbReference>
<name>A0A3S2UHE1_9BURK</name>
<dbReference type="PROSITE" id="PS00455">
    <property type="entry name" value="AMP_BINDING"/>
    <property type="match status" value="1"/>
</dbReference>
<dbReference type="GO" id="GO:0043041">
    <property type="term" value="P:amino acid activation for nonribosomal peptide biosynthetic process"/>
    <property type="evidence" value="ECO:0007669"/>
    <property type="project" value="TreeGrafter"/>
</dbReference>
<dbReference type="Proteomes" id="UP000288587">
    <property type="component" value="Unassembled WGS sequence"/>
</dbReference>
<dbReference type="SUPFAM" id="SSF56801">
    <property type="entry name" value="Acetyl-CoA synthetase-like"/>
    <property type="match status" value="1"/>
</dbReference>
<dbReference type="RefSeq" id="WP_127680302.1">
    <property type="nucleotide sequence ID" value="NZ_SACM01000001.1"/>
</dbReference>
<dbReference type="SMART" id="SM00823">
    <property type="entry name" value="PKS_PP"/>
    <property type="match status" value="1"/>
</dbReference>
<dbReference type="GO" id="GO:0044550">
    <property type="term" value="P:secondary metabolite biosynthetic process"/>
    <property type="evidence" value="ECO:0007669"/>
    <property type="project" value="TreeGrafter"/>
</dbReference>
<dbReference type="Gene3D" id="3.30.559.30">
    <property type="entry name" value="Nonribosomal peptide synthetase, condensation domain"/>
    <property type="match status" value="1"/>
</dbReference>
<dbReference type="Gene3D" id="3.40.50.1820">
    <property type="entry name" value="alpha/beta hydrolase"/>
    <property type="match status" value="1"/>
</dbReference>
<dbReference type="NCBIfam" id="TIGR01733">
    <property type="entry name" value="AA-adenyl-dom"/>
    <property type="match status" value="1"/>
</dbReference>
<dbReference type="InterPro" id="IPR009081">
    <property type="entry name" value="PP-bd_ACP"/>
</dbReference>
<evidence type="ECO:0000256" key="1">
    <source>
        <dbReference type="ARBA" id="ARBA00022450"/>
    </source>
</evidence>
<dbReference type="SMART" id="SM00824">
    <property type="entry name" value="PKS_TE"/>
    <property type="match status" value="1"/>
</dbReference>
<dbReference type="GO" id="GO:0031177">
    <property type="term" value="F:phosphopantetheine binding"/>
    <property type="evidence" value="ECO:0007669"/>
    <property type="project" value="InterPro"/>
</dbReference>
<dbReference type="Pfam" id="PF00501">
    <property type="entry name" value="AMP-binding"/>
    <property type="match status" value="1"/>
</dbReference>
<dbReference type="InterPro" id="IPR010071">
    <property type="entry name" value="AA_adenyl_dom"/>
</dbReference>
<comment type="caution">
    <text evidence="4">The sequence shown here is derived from an EMBL/GenBank/DDBJ whole genome shotgun (WGS) entry which is preliminary data.</text>
</comment>
<dbReference type="SUPFAM" id="SSF52777">
    <property type="entry name" value="CoA-dependent acyltransferases"/>
    <property type="match status" value="2"/>
</dbReference>
<evidence type="ECO:0000256" key="2">
    <source>
        <dbReference type="ARBA" id="ARBA00022553"/>
    </source>
</evidence>
<dbReference type="Pfam" id="PF00975">
    <property type="entry name" value="Thioesterase"/>
    <property type="match status" value="1"/>
</dbReference>
<proteinExistence type="predicted"/>
<dbReference type="InterPro" id="IPR023213">
    <property type="entry name" value="CAT-like_dom_sf"/>
</dbReference>
<accession>A0A3S2UHE1</accession>
<dbReference type="InterPro" id="IPR020806">
    <property type="entry name" value="PKS_PP-bd"/>
</dbReference>
<evidence type="ECO:0000313" key="4">
    <source>
        <dbReference type="EMBL" id="RVT87781.1"/>
    </source>
</evidence>
<evidence type="ECO:0000259" key="3">
    <source>
        <dbReference type="PROSITE" id="PS50075"/>
    </source>
</evidence>
<gene>
    <name evidence="4" type="ORF">EOD73_01795</name>
</gene>
<dbReference type="InterPro" id="IPR001242">
    <property type="entry name" value="Condensation_dom"/>
</dbReference>
<dbReference type="InterPro" id="IPR001031">
    <property type="entry name" value="Thioesterase"/>
</dbReference>
<keyword evidence="1" id="KW-0596">Phosphopantetheine</keyword>
<dbReference type="InterPro" id="IPR029058">
    <property type="entry name" value="AB_hydrolase_fold"/>
</dbReference>
<dbReference type="GO" id="GO:0003824">
    <property type="term" value="F:catalytic activity"/>
    <property type="evidence" value="ECO:0007669"/>
    <property type="project" value="InterPro"/>
</dbReference>
<protein>
    <submittedName>
        <fullName evidence="4">Amino acid adenylation domain-containing protein</fullName>
    </submittedName>
</protein>
<dbReference type="Gene3D" id="3.30.559.10">
    <property type="entry name" value="Chloramphenicol acetyltransferase-like domain"/>
    <property type="match status" value="1"/>
</dbReference>
<dbReference type="SUPFAM" id="SSF47336">
    <property type="entry name" value="ACP-like"/>
    <property type="match status" value="1"/>
</dbReference>
<dbReference type="PANTHER" id="PTHR45527">
    <property type="entry name" value="NONRIBOSOMAL PEPTIDE SYNTHETASE"/>
    <property type="match status" value="1"/>
</dbReference>
<dbReference type="Gene3D" id="3.30.300.30">
    <property type="match status" value="1"/>
</dbReference>
<evidence type="ECO:0000313" key="5">
    <source>
        <dbReference type="Proteomes" id="UP000288587"/>
    </source>
</evidence>
<dbReference type="GO" id="GO:0005737">
    <property type="term" value="C:cytoplasm"/>
    <property type="evidence" value="ECO:0007669"/>
    <property type="project" value="TreeGrafter"/>
</dbReference>
<feature type="domain" description="Carrier" evidence="3">
    <location>
        <begin position="965"/>
        <end position="1040"/>
    </location>
</feature>
<dbReference type="PROSITE" id="PS50075">
    <property type="entry name" value="CARRIER"/>
    <property type="match status" value="1"/>
</dbReference>
<dbReference type="SUPFAM" id="SSF53474">
    <property type="entry name" value="alpha/beta-Hydrolases"/>
    <property type="match status" value="1"/>
</dbReference>
<dbReference type="PANTHER" id="PTHR45527:SF1">
    <property type="entry name" value="FATTY ACID SYNTHASE"/>
    <property type="match status" value="1"/>
</dbReference>
<dbReference type="Gene3D" id="1.10.1200.10">
    <property type="entry name" value="ACP-like"/>
    <property type="match status" value="1"/>
</dbReference>
<organism evidence="4 5">
    <name type="scientific">Inhella crocodyli</name>
    <dbReference type="NCBI Taxonomy" id="2499851"/>
    <lineage>
        <taxon>Bacteria</taxon>
        <taxon>Pseudomonadati</taxon>
        <taxon>Pseudomonadota</taxon>
        <taxon>Betaproteobacteria</taxon>
        <taxon>Burkholderiales</taxon>
        <taxon>Sphaerotilaceae</taxon>
        <taxon>Inhella</taxon>
    </lineage>
</organism>
<dbReference type="OrthoDB" id="6297021at2"/>